<gene>
    <name evidence="1" type="ORF">GCM10007392_01840</name>
</gene>
<proteinExistence type="predicted"/>
<dbReference type="RefSeq" id="WP_189606615.1">
    <property type="nucleotide sequence ID" value="NZ_BMXR01000001.1"/>
</dbReference>
<name>A0A918N5G8_9GAMM</name>
<reference evidence="1" key="2">
    <citation type="submission" date="2020-09" db="EMBL/GenBank/DDBJ databases">
        <authorList>
            <person name="Sun Q."/>
            <person name="Kim S."/>
        </authorList>
    </citation>
    <scope>NUCLEOTIDE SEQUENCE</scope>
    <source>
        <strain evidence="1">KCTC 22169</strain>
    </source>
</reference>
<reference evidence="1" key="1">
    <citation type="journal article" date="2014" name="Int. J. Syst. Evol. Microbiol.">
        <title>Complete genome sequence of Corynebacterium casei LMG S-19264T (=DSM 44701T), isolated from a smear-ripened cheese.</title>
        <authorList>
            <consortium name="US DOE Joint Genome Institute (JGI-PGF)"/>
            <person name="Walter F."/>
            <person name="Albersmeier A."/>
            <person name="Kalinowski J."/>
            <person name="Ruckert C."/>
        </authorList>
    </citation>
    <scope>NUCLEOTIDE SEQUENCE</scope>
    <source>
        <strain evidence="1">KCTC 22169</strain>
    </source>
</reference>
<organism evidence="1 2">
    <name type="scientific">Saccharospirillum salsuginis</name>
    <dbReference type="NCBI Taxonomy" id="418750"/>
    <lineage>
        <taxon>Bacteria</taxon>
        <taxon>Pseudomonadati</taxon>
        <taxon>Pseudomonadota</taxon>
        <taxon>Gammaproteobacteria</taxon>
        <taxon>Oceanospirillales</taxon>
        <taxon>Saccharospirillaceae</taxon>
        <taxon>Saccharospirillum</taxon>
    </lineage>
</organism>
<dbReference type="Proteomes" id="UP000626148">
    <property type="component" value="Unassembled WGS sequence"/>
</dbReference>
<keyword evidence="2" id="KW-1185">Reference proteome</keyword>
<dbReference type="AlphaFoldDB" id="A0A918N5G8"/>
<evidence type="ECO:0000313" key="2">
    <source>
        <dbReference type="Proteomes" id="UP000626148"/>
    </source>
</evidence>
<sequence>MSNSRFSSVLNEWEEKRQQARELVSTPVSLSKTDLAKLEALAEVYEQPVETVMADLLHTALQEVESSIPYVPGSKIIRIEDGDPCYEDEGKMPDYLEARQRITRSQS</sequence>
<dbReference type="EMBL" id="BMXR01000001">
    <property type="protein sequence ID" value="GGX39157.1"/>
    <property type="molecule type" value="Genomic_DNA"/>
</dbReference>
<protein>
    <submittedName>
        <fullName evidence="1">Uncharacterized protein</fullName>
    </submittedName>
</protein>
<comment type="caution">
    <text evidence="1">The sequence shown here is derived from an EMBL/GenBank/DDBJ whole genome shotgun (WGS) entry which is preliminary data.</text>
</comment>
<evidence type="ECO:0000313" key="1">
    <source>
        <dbReference type="EMBL" id="GGX39157.1"/>
    </source>
</evidence>
<accession>A0A918N5G8</accession>